<dbReference type="InterPro" id="IPR000326">
    <property type="entry name" value="PAP2/HPO"/>
</dbReference>
<feature type="region of interest" description="Disordered" evidence="1">
    <location>
        <begin position="1"/>
        <end position="29"/>
    </location>
</feature>
<evidence type="ECO:0000313" key="5">
    <source>
        <dbReference type="Proteomes" id="UP000239485"/>
    </source>
</evidence>
<dbReference type="SUPFAM" id="SSF48317">
    <property type="entry name" value="Acid phosphatase/Vanadium-dependent haloperoxidase"/>
    <property type="match status" value="1"/>
</dbReference>
<evidence type="ECO:0000256" key="1">
    <source>
        <dbReference type="SAM" id="MobiDB-lite"/>
    </source>
</evidence>
<dbReference type="AlphaFoldDB" id="A0A2S6IFY9"/>
<dbReference type="RefSeq" id="WP_104433981.1">
    <property type="nucleotide sequence ID" value="NZ_PTJD01000011.1"/>
</dbReference>
<protein>
    <submittedName>
        <fullName evidence="4">Undecaprenyl-diphosphatase</fullName>
    </submittedName>
</protein>
<feature type="transmembrane region" description="Helical" evidence="2">
    <location>
        <begin position="156"/>
        <end position="177"/>
    </location>
</feature>
<dbReference type="PANTHER" id="PTHR14969:SF13">
    <property type="entry name" value="AT30094P"/>
    <property type="match status" value="1"/>
</dbReference>
<comment type="caution">
    <text evidence="4">The sequence shown here is derived from an EMBL/GenBank/DDBJ whole genome shotgun (WGS) entry which is preliminary data.</text>
</comment>
<dbReference type="Gene3D" id="1.20.144.10">
    <property type="entry name" value="Phosphatidic acid phosphatase type 2/haloperoxidase"/>
    <property type="match status" value="1"/>
</dbReference>
<evidence type="ECO:0000259" key="3">
    <source>
        <dbReference type="SMART" id="SM00014"/>
    </source>
</evidence>
<name>A0A2S6IFY9_9ACTN</name>
<keyword evidence="2" id="KW-0472">Membrane</keyword>
<gene>
    <name evidence="4" type="ORF">CLV92_11146</name>
</gene>
<feature type="transmembrane region" description="Helical" evidence="2">
    <location>
        <begin position="255"/>
        <end position="277"/>
    </location>
</feature>
<feature type="compositionally biased region" description="Basic and acidic residues" evidence="1">
    <location>
        <begin position="18"/>
        <end position="29"/>
    </location>
</feature>
<organism evidence="4 5">
    <name type="scientific">Kineococcus xinjiangensis</name>
    <dbReference type="NCBI Taxonomy" id="512762"/>
    <lineage>
        <taxon>Bacteria</taxon>
        <taxon>Bacillati</taxon>
        <taxon>Actinomycetota</taxon>
        <taxon>Actinomycetes</taxon>
        <taxon>Kineosporiales</taxon>
        <taxon>Kineosporiaceae</taxon>
        <taxon>Kineococcus</taxon>
    </lineage>
</organism>
<feature type="transmembrane region" description="Helical" evidence="2">
    <location>
        <begin position="197"/>
        <end position="217"/>
    </location>
</feature>
<keyword evidence="2" id="KW-0812">Transmembrane</keyword>
<proteinExistence type="predicted"/>
<evidence type="ECO:0000256" key="2">
    <source>
        <dbReference type="SAM" id="Phobius"/>
    </source>
</evidence>
<reference evidence="4 5" key="1">
    <citation type="submission" date="2018-02" db="EMBL/GenBank/DDBJ databases">
        <title>Genomic Encyclopedia of Archaeal and Bacterial Type Strains, Phase II (KMG-II): from individual species to whole genera.</title>
        <authorList>
            <person name="Goeker M."/>
        </authorList>
    </citation>
    <scope>NUCLEOTIDE SEQUENCE [LARGE SCALE GENOMIC DNA]</scope>
    <source>
        <strain evidence="4 5">DSM 22857</strain>
    </source>
</reference>
<feature type="transmembrane region" description="Helical" evidence="2">
    <location>
        <begin position="129"/>
        <end position="149"/>
    </location>
</feature>
<dbReference type="OrthoDB" id="5289372at2"/>
<dbReference type="CDD" id="cd03392">
    <property type="entry name" value="PAP2_like_2"/>
    <property type="match status" value="1"/>
</dbReference>
<keyword evidence="2" id="KW-1133">Transmembrane helix</keyword>
<feature type="transmembrane region" description="Helical" evidence="2">
    <location>
        <begin position="68"/>
        <end position="87"/>
    </location>
</feature>
<dbReference type="Pfam" id="PF01569">
    <property type="entry name" value="PAP2"/>
    <property type="match status" value="1"/>
</dbReference>
<keyword evidence="5" id="KW-1185">Reference proteome</keyword>
<dbReference type="EMBL" id="PTJD01000011">
    <property type="protein sequence ID" value="PPK93129.1"/>
    <property type="molecule type" value="Genomic_DNA"/>
</dbReference>
<dbReference type="Proteomes" id="UP000239485">
    <property type="component" value="Unassembled WGS sequence"/>
</dbReference>
<dbReference type="SMART" id="SM00014">
    <property type="entry name" value="acidPPc"/>
    <property type="match status" value="1"/>
</dbReference>
<dbReference type="PANTHER" id="PTHR14969">
    <property type="entry name" value="SPHINGOSINE-1-PHOSPHATE PHOSPHOHYDROLASE"/>
    <property type="match status" value="1"/>
</dbReference>
<dbReference type="InterPro" id="IPR036938">
    <property type="entry name" value="PAP2/HPO_sf"/>
</dbReference>
<feature type="transmembrane region" description="Helical" evidence="2">
    <location>
        <begin position="224"/>
        <end position="243"/>
    </location>
</feature>
<accession>A0A2S6IFY9</accession>
<evidence type="ECO:0000313" key="4">
    <source>
        <dbReference type="EMBL" id="PPK93129.1"/>
    </source>
</evidence>
<feature type="domain" description="Phosphatidic acid phosphatase type 2/haloperoxidase" evidence="3">
    <location>
        <begin position="156"/>
        <end position="270"/>
    </location>
</feature>
<sequence length="289" mass="30921">MRREDSPRGRPTSTPDGPSRHPFDESLDDGRGHDFIGPWDLTHWPTAAGRRLADLAVRAGRRFAPHQVLAITVVLGLLLTAALTALASEVYEAVVEAEGVALLDRPVLNLAIALRSPELNSAVTAFTDVGGTVGMPILAATAAVGLSLLWRRWSPLVLVVVTMLGSLLLTVVGKAAVGRIRPPLSLAVPPLEQSASFPSGHTLNAVAFAGIVTYLVLRRARREWGRVLVVLLAAAFAVAMGLSRVYLGHHWLTDVLVAWALGLGWLSVVITAHRLFLTVHRRRRAAAGG</sequence>